<gene>
    <name evidence="3" type="ORF">Ttaiw_02684</name>
</gene>
<name>A0A554WWN3_9BURK</name>
<dbReference type="Gene3D" id="3.30.420.10">
    <property type="entry name" value="Ribonuclease H-like superfamily/Ribonuclease H"/>
    <property type="match status" value="1"/>
</dbReference>
<dbReference type="InterPro" id="IPR012337">
    <property type="entry name" value="RNaseH-like_sf"/>
</dbReference>
<feature type="region of interest" description="Disordered" evidence="1">
    <location>
        <begin position="38"/>
        <end position="67"/>
    </location>
</feature>
<evidence type="ECO:0000313" key="3">
    <source>
        <dbReference type="EMBL" id="TSE27994.1"/>
    </source>
</evidence>
<accession>A0A554WWN3</accession>
<dbReference type="SUPFAM" id="SSF53098">
    <property type="entry name" value="Ribonuclease H-like"/>
    <property type="match status" value="1"/>
</dbReference>
<dbReference type="AlphaFoldDB" id="A0A554WWN3"/>
<dbReference type="GO" id="GO:0003676">
    <property type="term" value="F:nucleic acid binding"/>
    <property type="evidence" value="ECO:0007669"/>
    <property type="project" value="InterPro"/>
</dbReference>
<evidence type="ECO:0000259" key="2">
    <source>
        <dbReference type="PROSITE" id="PS50994"/>
    </source>
</evidence>
<dbReference type="PROSITE" id="PS50994">
    <property type="entry name" value="INTEGRASE"/>
    <property type="match status" value="1"/>
</dbReference>
<feature type="domain" description="Integrase catalytic" evidence="2">
    <location>
        <begin position="1"/>
        <end position="67"/>
    </location>
</feature>
<dbReference type="GO" id="GO:0015074">
    <property type="term" value="P:DNA integration"/>
    <property type="evidence" value="ECO:0007669"/>
    <property type="project" value="InterPro"/>
</dbReference>
<keyword evidence="4" id="KW-1185">Reference proteome</keyword>
<reference evidence="3 4" key="1">
    <citation type="submission" date="2019-07" db="EMBL/GenBank/DDBJ databases">
        <title>Tepidimonas taiwanensis I1-1 draft genome.</title>
        <authorList>
            <person name="Da Costa M.S."/>
            <person name="Froufe H.J.C."/>
            <person name="Egas C."/>
            <person name="Albuquerque L."/>
        </authorList>
    </citation>
    <scope>NUCLEOTIDE SEQUENCE [LARGE SCALE GENOMIC DNA]</scope>
    <source>
        <strain evidence="3 4">I1-1</strain>
    </source>
</reference>
<sequence length="67" mass="7495">MLQQLIEQFPFPIKGFHSDNGGEYINKTVAALLHKLHAEQTKSRPRKSNDNALAESKNGSVVRKTFG</sequence>
<dbReference type="EMBL" id="VJOM01000089">
    <property type="protein sequence ID" value="TSE27994.1"/>
    <property type="molecule type" value="Genomic_DNA"/>
</dbReference>
<dbReference type="RefSeq" id="WP_224441025.1">
    <property type="nucleotide sequence ID" value="NZ_CP083911.1"/>
</dbReference>
<dbReference type="InterPro" id="IPR001584">
    <property type="entry name" value="Integrase_cat-core"/>
</dbReference>
<evidence type="ECO:0000313" key="4">
    <source>
        <dbReference type="Proteomes" id="UP000317763"/>
    </source>
</evidence>
<protein>
    <submittedName>
        <fullName evidence="3">Integrase core domain protein</fullName>
    </submittedName>
</protein>
<proteinExistence type="predicted"/>
<dbReference type="InterPro" id="IPR036397">
    <property type="entry name" value="RNaseH_sf"/>
</dbReference>
<evidence type="ECO:0000256" key="1">
    <source>
        <dbReference type="SAM" id="MobiDB-lite"/>
    </source>
</evidence>
<organism evidence="3 4">
    <name type="scientific">Tepidimonas taiwanensis</name>
    <dbReference type="NCBI Taxonomy" id="307486"/>
    <lineage>
        <taxon>Bacteria</taxon>
        <taxon>Pseudomonadati</taxon>
        <taxon>Pseudomonadota</taxon>
        <taxon>Betaproteobacteria</taxon>
        <taxon>Burkholderiales</taxon>
        <taxon>Tepidimonas</taxon>
    </lineage>
</organism>
<dbReference type="Proteomes" id="UP000317763">
    <property type="component" value="Unassembled WGS sequence"/>
</dbReference>
<comment type="caution">
    <text evidence="3">The sequence shown here is derived from an EMBL/GenBank/DDBJ whole genome shotgun (WGS) entry which is preliminary data.</text>
</comment>